<dbReference type="STRING" id="70667.A0A183SSR7"/>
<feature type="binding site" evidence="3">
    <location>
        <position position="20"/>
    </location>
    <ligand>
        <name>Zn(2+)</name>
        <dbReference type="ChEBI" id="CHEBI:29105"/>
        <label>1</label>
    </ligand>
</feature>
<feature type="binding site" evidence="3">
    <location>
        <position position="21"/>
    </location>
    <ligand>
        <name>Zn(2+)</name>
        <dbReference type="ChEBI" id="CHEBI:29105"/>
        <label>1</label>
    </ligand>
</feature>
<keyword evidence="1 3" id="KW-0479">Metal-binding</keyword>
<evidence type="ECO:0000256" key="1">
    <source>
        <dbReference type="ARBA" id="ARBA00022723"/>
    </source>
</evidence>
<dbReference type="WBParaSite" id="SSLN_0000751801-mRNA-1">
    <property type="protein sequence ID" value="SSLN_0000751801-mRNA-1"/>
    <property type="gene ID" value="SSLN_0000751801"/>
</dbReference>
<accession>A0A183SSR7</accession>
<evidence type="ECO:0000256" key="2">
    <source>
        <dbReference type="ARBA" id="ARBA00022801"/>
    </source>
</evidence>
<dbReference type="GO" id="GO:0046872">
    <property type="term" value="F:metal ion binding"/>
    <property type="evidence" value="ECO:0007669"/>
    <property type="project" value="UniProtKB-KW"/>
</dbReference>
<dbReference type="EMBL" id="UYSU01034064">
    <property type="protein sequence ID" value="VDL93650.1"/>
    <property type="molecule type" value="Genomic_DNA"/>
</dbReference>
<keyword evidence="6" id="KW-1185">Reference proteome</keyword>
<dbReference type="SUPFAM" id="SSF109604">
    <property type="entry name" value="HD-domain/PDEase-like"/>
    <property type="match status" value="2"/>
</dbReference>
<gene>
    <name evidence="5" type="ORF">SSLN_LOCUS7265</name>
</gene>
<organism evidence="7">
    <name type="scientific">Schistocephalus solidus</name>
    <name type="common">Tapeworm</name>
    <dbReference type="NCBI Taxonomy" id="70667"/>
    <lineage>
        <taxon>Eukaryota</taxon>
        <taxon>Metazoa</taxon>
        <taxon>Spiralia</taxon>
        <taxon>Lophotrochozoa</taxon>
        <taxon>Platyhelminthes</taxon>
        <taxon>Cestoda</taxon>
        <taxon>Eucestoda</taxon>
        <taxon>Diphyllobothriidea</taxon>
        <taxon>Diphyllobothriidae</taxon>
        <taxon>Schistocephalus</taxon>
    </lineage>
</organism>
<dbReference type="Gene3D" id="1.10.1300.10">
    <property type="entry name" value="3'5'-cyclic nucleotide phosphodiesterase, catalytic domain"/>
    <property type="match status" value="1"/>
</dbReference>
<feature type="domain" description="PDEase" evidence="4">
    <location>
        <begin position="1"/>
        <end position="139"/>
    </location>
</feature>
<dbReference type="Proteomes" id="UP000275846">
    <property type="component" value="Unassembled WGS sequence"/>
</dbReference>
<evidence type="ECO:0000259" key="4">
    <source>
        <dbReference type="PROSITE" id="PS51845"/>
    </source>
</evidence>
<reference evidence="5 6" key="2">
    <citation type="submission" date="2018-11" db="EMBL/GenBank/DDBJ databases">
        <authorList>
            <consortium name="Pathogen Informatics"/>
        </authorList>
    </citation>
    <scope>NUCLEOTIDE SEQUENCE [LARGE SCALE GENOMIC DNA]</scope>
    <source>
        <strain evidence="5 6">NST_G2</strain>
    </source>
</reference>
<reference evidence="7" key="1">
    <citation type="submission" date="2016-06" db="UniProtKB">
        <authorList>
            <consortium name="WormBaseParasite"/>
        </authorList>
    </citation>
    <scope>IDENTIFICATION</scope>
</reference>
<feature type="binding site" evidence="3">
    <location>
        <position position="21"/>
    </location>
    <ligand>
        <name>Zn(2+)</name>
        <dbReference type="ChEBI" id="CHEBI:29105"/>
        <label>2</label>
    </ligand>
</feature>
<dbReference type="GO" id="GO:0004114">
    <property type="term" value="F:3',5'-cyclic-nucleotide phosphodiesterase activity"/>
    <property type="evidence" value="ECO:0007669"/>
    <property type="project" value="InterPro"/>
</dbReference>
<name>A0A183SSR7_SCHSO</name>
<dbReference type="PANTHER" id="PTHR11347">
    <property type="entry name" value="CYCLIC NUCLEOTIDE PHOSPHODIESTERASE"/>
    <property type="match status" value="1"/>
</dbReference>
<evidence type="ECO:0000313" key="5">
    <source>
        <dbReference type="EMBL" id="VDL93650.1"/>
    </source>
</evidence>
<dbReference type="Pfam" id="PF00233">
    <property type="entry name" value="PDEase_I"/>
    <property type="match status" value="2"/>
</dbReference>
<evidence type="ECO:0000256" key="3">
    <source>
        <dbReference type="PIRSR" id="PIRSR623088-3"/>
    </source>
</evidence>
<keyword evidence="2" id="KW-0378">Hydrolase</keyword>
<dbReference type="InterPro" id="IPR036971">
    <property type="entry name" value="PDEase_catalytic_dom_sf"/>
</dbReference>
<protein>
    <submittedName>
        <fullName evidence="7">PDEase domain-containing protein</fullName>
    </submittedName>
</protein>
<proteinExistence type="predicted"/>
<dbReference type="PROSITE" id="PS51845">
    <property type="entry name" value="PDEASE_I_2"/>
    <property type="match status" value="1"/>
</dbReference>
<dbReference type="AlphaFoldDB" id="A0A183SSR7"/>
<sequence length="139" mass="15051">MQGVFSDLEILSVLFASAIHDANHPGLTNQYLVNTDLAYTVDLTMLAKISTELRRGDSELGVAASAGGHKLALLYNDISVLENHHLSVAFKLLTESGCDIFASLGTKPRQSLRRLVIELVSVLGGGGRKNSFIYTSTFR</sequence>
<evidence type="ECO:0000313" key="6">
    <source>
        <dbReference type="Proteomes" id="UP000275846"/>
    </source>
</evidence>
<dbReference type="OrthoDB" id="189220at2759"/>
<evidence type="ECO:0000313" key="7">
    <source>
        <dbReference type="WBParaSite" id="SSLN_0000751801-mRNA-1"/>
    </source>
</evidence>
<dbReference type="InterPro" id="IPR002073">
    <property type="entry name" value="PDEase_catalytic_dom"/>
</dbReference>
<dbReference type="PRINTS" id="PR00387">
    <property type="entry name" value="PDIESTERASE1"/>
</dbReference>
<dbReference type="InterPro" id="IPR023088">
    <property type="entry name" value="PDEase"/>
</dbReference>
<dbReference type="GO" id="GO:0007165">
    <property type="term" value="P:signal transduction"/>
    <property type="evidence" value="ECO:0007669"/>
    <property type="project" value="InterPro"/>
</dbReference>